<proteinExistence type="predicted"/>
<dbReference type="PANTHER" id="PTHR47771:SF14">
    <property type="entry name" value="RH73259P"/>
    <property type="match status" value="1"/>
</dbReference>
<evidence type="ECO:0000256" key="2">
    <source>
        <dbReference type="SAM" id="MobiDB-lite"/>
    </source>
</evidence>
<evidence type="ECO:0000256" key="3">
    <source>
        <dbReference type="SAM" id="SignalP"/>
    </source>
</evidence>
<keyword evidence="3" id="KW-0732">Signal</keyword>
<evidence type="ECO:0000256" key="1">
    <source>
        <dbReference type="PROSITE-ProRule" id="PRU00497"/>
    </source>
</evidence>
<evidence type="ECO:0000313" key="5">
    <source>
        <dbReference type="Proteomes" id="UP001566132"/>
    </source>
</evidence>
<dbReference type="Pfam" id="PF00379">
    <property type="entry name" value="Chitin_bind_4"/>
    <property type="match status" value="1"/>
</dbReference>
<feature type="compositionally biased region" description="Basic and acidic residues" evidence="2">
    <location>
        <begin position="407"/>
        <end position="421"/>
    </location>
</feature>
<sequence>MRSYTYNKSIVILMFILTFLNVLAKKAPGHVAPPIDYDPDPPKYEYGYRIQEDKITYGKDEQRDGIYAQGRYYIENGTESSQSVKYFADDWGYHPVVEYSNTGPHSKSSTNFVLGDEAIKLKDNQKSIPQDPSDSGTTENLVKNDLFSQEYTLNPSDGNSTSIDPANHLITEKVSNEFFLIQPEIVSQHDPDLQRLNERAEPQIEDRELIVNADPQINKTNQQPIFYYVQPEEQQIKLNSPLIDLATISVDQPIFLQPFESISQEDPNFIQYFNTLPQPEALITDEHSTEDAPEINNELETAALIKRPNNLIHNRQYPEFGAKLNPKQPQMVHPNKLLESIRNLVTGTDVLDINAAVSESEQQDFETNTLNSLLEKYVSPVIISSTTASPPNLLKEPIVVADSESELDSKPVTEQTEETKEYSISTARSTLATTASGTETSILVTPRPVSSKFLAPITAGVQLQQVQEQIFGDSKTVETHSVKNEGVDVQVQRTIPFYLGMFEYPSGLDASSQNATEEDSSVEQKAINDVELGKTLLYFPEQLPHAKALRGKNLHQEIPYGTKLNKVSKQTFLQNENSLNAEESESQREDVKVEKKPIEIVSGSVQVPVEVTKYVDRPYPVEVPVPVPQPYPVEKVIQKIIKEPYPVEVKVPVHVPVPQPIPVEKIIERKVPVPYYVEKPVEKIVEKPIEKIIERKIPVPYYIEKPTEKQHFGNRPFHVQQPLNSQPFLLKIPGLYSKQKYSSLVQNLHAPSNVHFQYSHWNKQPIIGFNNVPQLPHAPLNNQYLPLIKQNSINQPLKKLSLLVFPGVNIANLPPITKNLPDFHKNLYRQSNNKLNNGYLPPISDQTETSSSNNGFSIKKPDEHLGLIPPKRSSFGDERKHRSARAHFDDSSIRLEYGFMPPLRPSIEIDELGRPIDKSNKN</sequence>
<reference evidence="4 5" key="1">
    <citation type="submission" date="2024-05" db="EMBL/GenBank/DDBJ databases">
        <title>Genetic variation in Jamaican populations of the coffee berry borer (Hypothenemus hampei).</title>
        <authorList>
            <person name="Errbii M."/>
            <person name="Myrie A."/>
        </authorList>
    </citation>
    <scope>NUCLEOTIDE SEQUENCE [LARGE SCALE GENOMIC DNA]</scope>
    <source>
        <strain evidence="4">JA-Hopewell-2020-01-JO</strain>
        <tissue evidence="4">Whole body</tissue>
    </source>
</reference>
<dbReference type="AlphaFoldDB" id="A0ABD1EUF2"/>
<accession>A0ABD1EUF2</accession>
<dbReference type="PROSITE" id="PS51155">
    <property type="entry name" value="CHIT_BIND_RR_2"/>
    <property type="match status" value="1"/>
</dbReference>
<dbReference type="Proteomes" id="UP001566132">
    <property type="component" value="Unassembled WGS sequence"/>
</dbReference>
<protein>
    <submittedName>
        <fullName evidence="4">Uncharacterized protein</fullName>
    </submittedName>
</protein>
<dbReference type="EMBL" id="JBDJPC010000005">
    <property type="protein sequence ID" value="KAL1502360.1"/>
    <property type="molecule type" value="Genomic_DNA"/>
</dbReference>
<name>A0ABD1EUF2_HYPHA</name>
<feature type="compositionally biased region" description="Polar residues" evidence="2">
    <location>
        <begin position="844"/>
        <end position="856"/>
    </location>
</feature>
<feature type="signal peptide" evidence="3">
    <location>
        <begin position="1"/>
        <end position="24"/>
    </location>
</feature>
<dbReference type="GO" id="GO:0042302">
    <property type="term" value="F:structural constituent of cuticle"/>
    <property type="evidence" value="ECO:0007669"/>
    <property type="project" value="UniProtKB-UniRule"/>
</dbReference>
<feature type="region of interest" description="Disordered" evidence="2">
    <location>
        <begin position="841"/>
        <end position="887"/>
    </location>
</feature>
<feature type="region of interest" description="Disordered" evidence="2">
    <location>
        <begin position="405"/>
        <end position="425"/>
    </location>
</feature>
<dbReference type="PANTHER" id="PTHR47771">
    <property type="entry name" value="LD27203P-RELATED"/>
    <property type="match status" value="1"/>
</dbReference>
<evidence type="ECO:0000313" key="4">
    <source>
        <dbReference type="EMBL" id="KAL1502360.1"/>
    </source>
</evidence>
<feature type="compositionally biased region" description="Basic and acidic residues" evidence="2">
    <location>
        <begin position="874"/>
        <end position="887"/>
    </location>
</feature>
<gene>
    <name evidence="4" type="ORF">ABEB36_007509</name>
</gene>
<feature type="chain" id="PRO_5044768517" evidence="3">
    <location>
        <begin position="25"/>
        <end position="922"/>
    </location>
</feature>
<comment type="caution">
    <text evidence="4">The sequence shown here is derived from an EMBL/GenBank/DDBJ whole genome shotgun (WGS) entry which is preliminary data.</text>
</comment>
<keyword evidence="5" id="KW-1185">Reference proteome</keyword>
<dbReference type="InterPro" id="IPR000618">
    <property type="entry name" value="Insect_cuticle"/>
</dbReference>
<organism evidence="4 5">
    <name type="scientific">Hypothenemus hampei</name>
    <name type="common">Coffee berry borer</name>
    <dbReference type="NCBI Taxonomy" id="57062"/>
    <lineage>
        <taxon>Eukaryota</taxon>
        <taxon>Metazoa</taxon>
        <taxon>Ecdysozoa</taxon>
        <taxon>Arthropoda</taxon>
        <taxon>Hexapoda</taxon>
        <taxon>Insecta</taxon>
        <taxon>Pterygota</taxon>
        <taxon>Neoptera</taxon>
        <taxon>Endopterygota</taxon>
        <taxon>Coleoptera</taxon>
        <taxon>Polyphaga</taxon>
        <taxon>Cucujiformia</taxon>
        <taxon>Curculionidae</taxon>
        <taxon>Scolytinae</taxon>
        <taxon>Hypothenemus</taxon>
    </lineage>
</organism>
<keyword evidence="1" id="KW-0193">Cuticle</keyword>